<name>A0ABR3NA62_9TELE</name>
<evidence type="ECO:0000313" key="9">
    <source>
        <dbReference type="EMBL" id="KAL1273721.1"/>
    </source>
</evidence>
<feature type="domain" description="CHY-type" evidence="7">
    <location>
        <begin position="1"/>
        <end position="68"/>
    </location>
</feature>
<feature type="domain" description="CTCHY-type" evidence="8">
    <location>
        <begin position="70"/>
        <end position="132"/>
    </location>
</feature>
<dbReference type="InterPro" id="IPR039512">
    <property type="entry name" value="RCHY1_zinc-ribbon"/>
</dbReference>
<dbReference type="PANTHER" id="PTHR21319">
    <property type="entry name" value="RING FINGER AND CHY ZINC FINGER DOMAIN-CONTAINING PROTEIN 1"/>
    <property type="match status" value="1"/>
</dbReference>
<feature type="domain" description="RING-type" evidence="6">
    <location>
        <begin position="133"/>
        <end position="175"/>
    </location>
</feature>
<feature type="compositionally biased region" description="Low complexity" evidence="5">
    <location>
        <begin position="319"/>
        <end position="334"/>
    </location>
</feature>
<evidence type="ECO:0000259" key="7">
    <source>
        <dbReference type="PROSITE" id="PS51266"/>
    </source>
</evidence>
<dbReference type="PROSITE" id="PS51270">
    <property type="entry name" value="ZF_CTCHY"/>
    <property type="match status" value="1"/>
</dbReference>
<keyword evidence="3" id="KW-0862">Zinc</keyword>
<evidence type="ECO:0000256" key="2">
    <source>
        <dbReference type="ARBA" id="ARBA00022771"/>
    </source>
</evidence>
<accession>A0ABR3NA62</accession>
<dbReference type="Gene3D" id="3.30.40.10">
    <property type="entry name" value="Zinc/RING finger domain, C3HC4 (zinc finger)"/>
    <property type="match status" value="1"/>
</dbReference>
<dbReference type="InterPro" id="IPR013083">
    <property type="entry name" value="Znf_RING/FYVE/PHD"/>
</dbReference>
<evidence type="ECO:0000256" key="4">
    <source>
        <dbReference type="PROSITE-ProRule" id="PRU00601"/>
    </source>
</evidence>
<evidence type="ECO:0000256" key="3">
    <source>
        <dbReference type="ARBA" id="ARBA00022833"/>
    </source>
</evidence>
<dbReference type="InterPro" id="IPR008913">
    <property type="entry name" value="Znf_CHY"/>
</dbReference>
<keyword evidence="2 4" id="KW-0863">Zinc-finger</keyword>
<feature type="compositionally biased region" description="Polar residues" evidence="5">
    <location>
        <begin position="359"/>
        <end position="368"/>
    </location>
</feature>
<dbReference type="InterPro" id="IPR017921">
    <property type="entry name" value="Znf_CTCHY"/>
</dbReference>
<dbReference type="InterPro" id="IPR001841">
    <property type="entry name" value="Znf_RING"/>
</dbReference>
<evidence type="ECO:0000313" key="10">
    <source>
        <dbReference type="Proteomes" id="UP001558613"/>
    </source>
</evidence>
<dbReference type="SUPFAM" id="SSF161245">
    <property type="entry name" value="Zinc hairpin stack"/>
    <property type="match status" value="1"/>
</dbReference>
<protein>
    <recommendedName>
        <fullName evidence="11">RING finger and CHY zinc finger domain-containing protein 1</fullName>
    </recommendedName>
</protein>
<dbReference type="CDD" id="cd16464">
    <property type="entry name" value="RING-H2_Pirh2-like"/>
    <property type="match status" value="1"/>
</dbReference>
<organism evidence="9 10">
    <name type="scientific">Cirrhinus molitorella</name>
    <name type="common">mud carp</name>
    <dbReference type="NCBI Taxonomy" id="172907"/>
    <lineage>
        <taxon>Eukaryota</taxon>
        <taxon>Metazoa</taxon>
        <taxon>Chordata</taxon>
        <taxon>Craniata</taxon>
        <taxon>Vertebrata</taxon>
        <taxon>Euteleostomi</taxon>
        <taxon>Actinopterygii</taxon>
        <taxon>Neopterygii</taxon>
        <taxon>Teleostei</taxon>
        <taxon>Ostariophysi</taxon>
        <taxon>Cypriniformes</taxon>
        <taxon>Cyprinidae</taxon>
        <taxon>Labeoninae</taxon>
        <taxon>Labeonini</taxon>
        <taxon>Cirrhinus</taxon>
    </lineage>
</organism>
<evidence type="ECO:0008006" key="11">
    <source>
        <dbReference type="Google" id="ProtNLM"/>
    </source>
</evidence>
<evidence type="ECO:0000259" key="8">
    <source>
        <dbReference type="PROSITE" id="PS51270"/>
    </source>
</evidence>
<sequence length="442" mass="49178">MAATEVGCVHYVRSCLLKAPCCGKFYVCRLCHDDEENHEMDRFKVREVKCAACKTIQEAQQTCKVCEVKFGEYYCDICHLFDKDKKQYHCQPCGICRIGPKEKYFHCTKCNLCLATDLKDNHKCVENVSRQNCPVCMEDIHTSRIGAHVLPCGHLLHKTCFEDMCRTGAYRCPLCMHSAFNMKEFWDDRDKEIAQSPMPTEYQDTTVKIICNDCQARCIVSFHVLGMKCSSCGSYNTAQEGGLIAAPVVDVRQSAEQLFEDEPNTEHHERKSHRFRVKCGERHLKKKKMDGLGLALLGIFLVSFTVSKPLSLYHQSTLSSSESSESNESSSSEEVTVLRATSNPVELNTIGPGSLGDNLPQTNNPTAHPGLVQTTLAPSLIEQEIVEFDLNISFVPLEPAVPVTGGPSAGKIVAPDVTTPELRCYTVPLISSEPQPARGDNI</sequence>
<dbReference type="InterPro" id="IPR037274">
    <property type="entry name" value="Znf_CHY_sf"/>
</dbReference>
<dbReference type="PANTHER" id="PTHR21319:SF53">
    <property type="entry name" value="RING FINGER AND CHY ZINC FINGER DOMAIN-CONTAINING PROTEIN 1"/>
    <property type="match status" value="1"/>
</dbReference>
<dbReference type="PROSITE" id="PS50089">
    <property type="entry name" value="ZF_RING_2"/>
    <property type="match status" value="1"/>
</dbReference>
<gene>
    <name evidence="9" type="ORF">QQF64_026535</name>
</gene>
<feature type="region of interest" description="Disordered" evidence="5">
    <location>
        <begin position="318"/>
        <end position="368"/>
    </location>
</feature>
<dbReference type="EMBL" id="JAYMGO010000005">
    <property type="protein sequence ID" value="KAL1273721.1"/>
    <property type="molecule type" value="Genomic_DNA"/>
</dbReference>
<evidence type="ECO:0000256" key="1">
    <source>
        <dbReference type="ARBA" id="ARBA00022723"/>
    </source>
</evidence>
<evidence type="ECO:0000259" key="6">
    <source>
        <dbReference type="PROSITE" id="PS50089"/>
    </source>
</evidence>
<dbReference type="SMART" id="SM00184">
    <property type="entry name" value="RING"/>
    <property type="match status" value="1"/>
</dbReference>
<keyword evidence="10" id="KW-1185">Reference proteome</keyword>
<dbReference type="Pfam" id="PF14599">
    <property type="entry name" value="zinc_ribbon_6"/>
    <property type="match status" value="1"/>
</dbReference>
<dbReference type="PROSITE" id="PS51266">
    <property type="entry name" value="ZF_CHY"/>
    <property type="match status" value="1"/>
</dbReference>
<dbReference type="Pfam" id="PF13639">
    <property type="entry name" value="zf-RING_2"/>
    <property type="match status" value="1"/>
</dbReference>
<dbReference type="Gene3D" id="2.20.28.10">
    <property type="match status" value="1"/>
</dbReference>
<dbReference type="SUPFAM" id="SSF161219">
    <property type="entry name" value="CHY zinc finger-like"/>
    <property type="match status" value="1"/>
</dbReference>
<evidence type="ECO:0000256" key="5">
    <source>
        <dbReference type="SAM" id="MobiDB-lite"/>
    </source>
</evidence>
<dbReference type="Pfam" id="PF05495">
    <property type="entry name" value="zf-CHY"/>
    <property type="match status" value="1"/>
</dbReference>
<dbReference type="Proteomes" id="UP001558613">
    <property type="component" value="Unassembled WGS sequence"/>
</dbReference>
<keyword evidence="1" id="KW-0479">Metal-binding</keyword>
<proteinExistence type="predicted"/>
<dbReference type="InterPro" id="IPR037275">
    <property type="entry name" value="Znf_CTCHY_sf"/>
</dbReference>
<comment type="caution">
    <text evidence="9">The sequence shown here is derived from an EMBL/GenBank/DDBJ whole genome shotgun (WGS) entry which is preliminary data.</text>
</comment>
<reference evidence="9 10" key="1">
    <citation type="submission" date="2023-09" db="EMBL/GenBank/DDBJ databases">
        <authorList>
            <person name="Wang M."/>
        </authorList>
    </citation>
    <scope>NUCLEOTIDE SEQUENCE [LARGE SCALE GENOMIC DNA]</scope>
    <source>
        <strain evidence="9">GT-2023</strain>
        <tissue evidence="9">Liver</tissue>
    </source>
</reference>
<dbReference type="SUPFAM" id="SSF57850">
    <property type="entry name" value="RING/U-box"/>
    <property type="match status" value="1"/>
</dbReference>